<dbReference type="InterPro" id="IPR000926">
    <property type="entry name" value="RibA"/>
</dbReference>
<keyword evidence="11" id="KW-1185">Reference proteome</keyword>
<comment type="pathway">
    <text evidence="1">Cofactor biosynthesis; riboflavin biosynthesis.</text>
</comment>
<dbReference type="Proteomes" id="UP000615755">
    <property type="component" value="Unassembled WGS sequence"/>
</dbReference>
<evidence type="ECO:0000256" key="5">
    <source>
        <dbReference type="ARBA" id="ARBA00022801"/>
    </source>
</evidence>
<dbReference type="InterPro" id="IPR024072">
    <property type="entry name" value="DHFR-like_dom_sf"/>
</dbReference>
<proteinExistence type="predicted"/>
<protein>
    <recommendedName>
        <fullName evidence="2">GTP cyclohydrolase II</fullName>
        <ecNumber evidence="2">3.5.4.25</ecNumber>
    </recommendedName>
</protein>
<dbReference type="Gene3D" id="3.40.430.10">
    <property type="entry name" value="Dihydrofolate Reductase, subunit A"/>
    <property type="match status" value="1"/>
</dbReference>
<feature type="domain" description="Bacterial bifunctional deaminase-reductase C-terminal" evidence="9">
    <location>
        <begin position="212"/>
        <end position="369"/>
    </location>
</feature>
<evidence type="ECO:0000256" key="3">
    <source>
        <dbReference type="ARBA" id="ARBA00022619"/>
    </source>
</evidence>
<keyword evidence="4" id="KW-0547">Nucleotide-binding</keyword>
<evidence type="ECO:0000256" key="6">
    <source>
        <dbReference type="ARBA" id="ARBA00023134"/>
    </source>
</evidence>
<dbReference type="Gene3D" id="3.40.50.10990">
    <property type="entry name" value="GTP cyclohydrolase II"/>
    <property type="match status" value="1"/>
</dbReference>
<dbReference type="EC" id="3.5.4.25" evidence="2"/>
<gene>
    <name evidence="10" type="primary">ribA</name>
    <name evidence="10" type="ORF">PAUR_a2102</name>
</gene>
<evidence type="ECO:0000256" key="1">
    <source>
        <dbReference type="ARBA" id="ARBA00005104"/>
    </source>
</evidence>
<dbReference type="InterPro" id="IPR036144">
    <property type="entry name" value="RibA-like_sf"/>
</dbReference>
<dbReference type="CDD" id="cd00641">
    <property type="entry name" value="GTP_cyclohydro2"/>
    <property type="match status" value="1"/>
</dbReference>
<comment type="caution">
    <text evidence="10">The sequence shown here is derived from an EMBL/GenBank/DDBJ whole genome shotgun (WGS) entry which is preliminary data.</text>
</comment>
<evidence type="ECO:0000256" key="2">
    <source>
        <dbReference type="ARBA" id="ARBA00012762"/>
    </source>
</evidence>
<reference evidence="10 11" key="1">
    <citation type="submission" date="2015-03" db="EMBL/GenBank/DDBJ databases">
        <title>Genome sequence of Pseudoalteromonas aurantia.</title>
        <authorList>
            <person name="Xie B.-B."/>
            <person name="Rong J.-C."/>
            <person name="Qin Q.-L."/>
            <person name="Zhang Y.-Z."/>
        </authorList>
    </citation>
    <scope>NUCLEOTIDE SEQUENCE [LARGE SCALE GENOMIC DNA]</scope>
    <source>
        <strain evidence="10 11">208</strain>
    </source>
</reference>
<dbReference type="SUPFAM" id="SSF142695">
    <property type="entry name" value="RibA-like"/>
    <property type="match status" value="1"/>
</dbReference>
<dbReference type="PANTHER" id="PTHR21327:SF47">
    <property type="entry name" value="GTP CYCLOHYDROLASE II DOMAIN-CONTAINING PROTEIN"/>
    <property type="match status" value="1"/>
</dbReference>
<accession>A0ABR9EBW8</accession>
<evidence type="ECO:0000259" key="8">
    <source>
        <dbReference type="Pfam" id="PF00925"/>
    </source>
</evidence>
<dbReference type="PANTHER" id="PTHR21327">
    <property type="entry name" value="GTP CYCLOHYDROLASE II-RELATED"/>
    <property type="match status" value="1"/>
</dbReference>
<name>A0ABR9EBW8_9GAMM</name>
<dbReference type="Pfam" id="PF00925">
    <property type="entry name" value="GTP_cyclohydro2"/>
    <property type="match status" value="1"/>
</dbReference>
<keyword evidence="3" id="KW-0686">Riboflavin biosynthesis</keyword>
<dbReference type="RefSeq" id="WP_192507764.1">
    <property type="nucleotide sequence ID" value="NZ_AQGV01000012.1"/>
</dbReference>
<dbReference type="Pfam" id="PF01872">
    <property type="entry name" value="RibD_C"/>
    <property type="match status" value="1"/>
</dbReference>
<dbReference type="NCBIfam" id="NF001591">
    <property type="entry name" value="PRK00393.1"/>
    <property type="match status" value="1"/>
</dbReference>
<keyword evidence="6" id="KW-0342">GTP-binding</keyword>
<dbReference type="InterPro" id="IPR032677">
    <property type="entry name" value="GTP_cyclohydro_II"/>
</dbReference>
<sequence>MRHEATTLLPTELGTFSVRIYRNKQNQEVTAICAGDINGQKDLPVRVHSACFTAEALGSLKCDCKQQLDFALDYIAKNGGVVLYLPQEGRGIGLSNKIRAYALQEKGHNTIEANRILGLPIDSRTYEDARDILHHLNVISIRLLTNNPLKLKNLSELGITVSGRIPIACEANFHSAAYLETKQQHMGHLIKTEQHSASSVSHNKSATDRPFIHVNFAIDSQACTAGNNGESISISCPKDWQRVHELREKYCAVAVGAKTWLNDTPKLTARHNILGREPIKQPARVIFSGQHYCSLNNEQNERKTYIIGHVKNTLTTEHTLITALDHQLAHPLAQLSEHGIQSILVEGGLQLVNSFIKQGVVDLLTIYVRTVCITSAIRAATEVLPGLAADEITACSYGEGILLSASMSQSLHTQTEYEVAI</sequence>
<evidence type="ECO:0000256" key="4">
    <source>
        <dbReference type="ARBA" id="ARBA00022741"/>
    </source>
</evidence>
<comment type="catalytic activity">
    <reaction evidence="7">
        <text>GTP + 4 H2O = 2,5-diamino-6-hydroxy-4-(5-phosphoribosylamino)-pyrimidine + formate + 2 phosphate + 3 H(+)</text>
        <dbReference type="Rhea" id="RHEA:23704"/>
        <dbReference type="ChEBI" id="CHEBI:15377"/>
        <dbReference type="ChEBI" id="CHEBI:15378"/>
        <dbReference type="ChEBI" id="CHEBI:15740"/>
        <dbReference type="ChEBI" id="CHEBI:37565"/>
        <dbReference type="ChEBI" id="CHEBI:43474"/>
        <dbReference type="ChEBI" id="CHEBI:58614"/>
        <dbReference type="EC" id="3.5.4.25"/>
    </reaction>
</comment>
<keyword evidence="5" id="KW-0378">Hydrolase</keyword>
<evidence type="ECO:0000313" key="11">
    <source>
        <dbReference type="Proteomes" id="UP000615755"/>
    </source>
</evidence>
<evidence type="ECO:0000256" key="7">
    <source>
        <dbReference type="ARBA" id="ARBA00049295"/>
    </source>
</evidence>
<organism evidence="10 11">
    <name type="scientific">Pseudoalteromonas aurantia 208</name>
    <dbReference type="NCBI Taxonomy" id="1314867"/>
    <lineage>
        <taxon>Bacteria</taxon>
        <taxon>Pseudomonadati</taxon>
        <taxon>Pseudomonadota</taxon>
        <taxon>Gammaproteobacteria</taxon>
        <taxon>Alteromonadales</taxon>
        <taxon>Pseudoalteromonadaceae</taxon>
        <taxon>Pseudoalteromonas</taxon>
    </lineage>
</organism>
<dbReference type="SUPFAM" id="SSF53597">
    <property type="entry name" value="Dihydrofolate reductase-like"/>
    <property type="match status" value="1"/>
</dbReference>
<dbReference type="EMBL" id="AQGV01000012">
    <property type="protein sequence ID" value="MBE0368490.1"/>
    <property type="molecule type" value="Genomic_DNA"/>
</dbReference>
<dbReference type="InterPro" id="IPR002734">
    <property type="entry name" value="RibDG_C"/>
</dbReference>
<evidence type="ECO:0000313" key="10">
    <source>
        <dbReference type="EMBL" id="MBE0368490.1"/>
    </source>
</evidence>
<feature type="domain" description="GTP cyclohydrolase II" evidence="8">
    <location>
        <begin position="5"/>
        <end position="166"/>
    </location>
</feature>
<evidence type="ECO:0000259" key="9">
    <source>
        <dbReference type="Pfam" id="PF01872"/>
    </source>
</evidence>